<dbReference type="InterPro" id="IPR011992">
    <property type="entry name" value="EF-hand-dom_pair"/>
</dbReference>
<feature type="repeat" description="WD" evidence="3">
    <location>
        <begin position="287"/>
        <end position="328"/>
    </location>
</feature>
<evidence type="ECO:0000256" key="3">
    <source>
        <dbReference type="PROSITE-ProRule" id="PRU00221"/>
    </source>
</evidence>
<dbReference type="SUPFAM" id="SSF47473">
    <property type="entry name" value="EF-hand"/>
    <property type="match status" value="1"/>
</dbReference>
<dbReference type="InterPro" id="IPR015943">
    <property type="entry name" value="WD40/YVTN_repeat-like_dom_sf"/>
</dbReference>
<dbReference type="PRINTS" id="PR00320">
    <property type="entry name" value="GPROTEINBRPT"/>
</dbReference>
<protein>
    <submittedName>
        <fullName evidence="6">Putative ef hand family protein</fullName>
    </submittedName>
</protein>
<feature type="repeat" description="WD" evidence="3">
    <location>
        <begin position="240"/>
        <end position="269"/>
    </location>
</feature>
<dbReference type="EMBL" id="SNRW01001862">
    <property type="protein sequence ID" value="KAA6394737.1"/>
    <property type="molecule type" value="Genomic_DNA"/>
</dbReference>
<dbReference type="SUPFAM" id="SSF50978">
    <property type="entry name" value="WD40 repeat-like"/>
    <property type="match status" value="2"/>
</dbReference>
<feature type="coiled-coil region" evidence="4">
    <location>
        <begin position="522"/>
        <end position="556"/>
    </location>
</feature>
<dbReference type="PROSITE" id="PS50294">
    <property type="entry name" value="WD_REPEATS_REGION"/>
    <property type="match status" value="3"/>
</dbReference>
<reference evidence="6 7" key="1">
    <citation type="submission" date="2019-03" db="EMBL/GenBank/DDBJ databases">
        <title>Single cell metagenomics reveals metabolic interactions within the superorganism composed of flagellate Streblomastix strix and complex community of Bacteroidetes bacteria on its surface.</title>
        <authorList>
            <person name="Treitli S.C."/>
            <person name="Kolisko M."/>
            <person name="Husnik F."/>
            <person name="Keeling P."/>
            <person name="Hampl V."/>
        </authorList>
    </citation>
    <scope>NUCLEOTIDE SEQUENCE [LARGE SCALE GENOMIC DNA]</scope>
    <source>
        <strain evidence="6">ST1C</strain>
    </source>
</reference>
<feature type="repeat" description="WD" evidence="3">
    <location>
        <begin position="329"/>
        <end position="370"/>
    </location>
</feature>
<evidence type="ECO:0000259" key="5">
    <source>
        <dbReference type="PROSITE" id="PS50222"/>
    </source>
</evidence>
<evidence type="ECO:0000313" key="6">
    <source>
        <dbReference type="EMBL" id="KAA6394737.1"/>
    </source>
</evidence>
<dbReference type="Proteomes" id="UP000324800">
    <property type="component" value="Unassembled WGS sequence"/>
</dbReference>
<dbReference type="InterPro" id="IPR036322">
    <property type="entry name" value="WD40_repeat_dom_sf"/>
</dbReference>
<dbReference type="InterPro" id="IPR051242">
    <property type="entry name" value="WD-EF-hand_domain"/>
</dbReference>
<dbReference type="PANTHER" id="PTHR44324:SF4">
    <property type="entry name" value="WD40 REPEAT DOMAIN 95"/>
    <property type="match status" value="1"/>
</dbReference>
<dbReference type="SMART" id="SM00320">
    <property type="entry name" value="WD40"/>
    <property type="match status" value="8"/>
</dbReference>
<dbReference type="Pfam" id="PF00400">
    <property type="entry name" value="WD40"/>
    <property type="match status" value="3"/>
</dbReference>
<evidence type="ECO:0000256" key="2">
    <source>
        <dbReference type="ARBA" id="ARBA00022737"/>
    </source>
</evidence>
<dbReference type="PROSITE" id="PS00678">
    <property type="entry name" value="WD_REPEATS_1"/>
    <property type="match status" value="1"/>
</dbReference>
<dbReference type="AlphaFoldDB" id="A0A5J4WID3"/>
<evidence type="ECO:0000313" key="7">
    <source>
        <dbReference type="Proteomes" id="UP000324800"/>
    </source>
</evidence>
<keyword evidence="2" id="KW-0677">Repeat</keyword>
<dbReference type="InterPro" id="IPR019775">
    <property type="entry name" value="WD40_repeat_CS"/>
</dbReference>
<dbReference type="InterPro" id="IPR001680">
    <property type="entry name" value="WD40_rpt"/>
</dbReference>
<name>A0A5J4WID3_9EUKA</name>
<dbReference type="PANTHER" id="PTHR44324">
    <property type="entry name" value="WD40 REPEAT DOMAIN 95"/>
    <property type="match status" value="1"/>
</dbReference>
<accession>A0A5J4WID3</accession>
<dbReference type="Gene3D" id="2.130.10.10">
    <property type="entry name" value="YVTN repeat-like/Quinoprotein amine dehydrogenase"/>
    <property type="match status" value="3"/>
</dbReference>
<keyword evidence="1 3" id="KW-0853">WD repeat</keyword>
<dbReference type="InterPro" id="IPR020472">
    <property type="entry name" value="WD40_PAC1"/>
</dbReference>
<organism evidence="6 7">
    <name type="scientific">Streblomastix strix</name>
    <dbReference type="NCBI Taxonomy" id="222440"/>
    <lineage>
        <taxon>Eukaryota</taxon>
        <taxon>Metamonada</taxon>
        <taxon>Preaxostyla</taxon>
        <taxon>Oxymonadida</taxon>
        <taxon>Streblomastigidae</taxon>
        <taxon>Streblomastix</taxon>
    </lineage>
</organism>
<comment type="caution">
    <text evidence="6">The sequence shown here is derived from an EMBL/GenBank/DDBJ whole genome shotgun (WGS) entry which is preliminary data.</text>
</comment>
<dbReference type="PROSITE" id="PS50222">
    <property type="entry name" value="EF_HAND_2"/>
    <property type="match status" value="1"/>
</dbReference>
<dbReference type="PROSITE" id="PS50082">
    <property type="entry name" value="WD_REPEATS_2"/>
    <property type="match status" value="4"/>
</dbReference>
<gene>
    <name evidence="6" type="ORF">EZS28_009735</name>
</gene>
<evidence type="ECO:0000256" key="1">
    <source>
        <dbReference type="ARBA" id="ARBA00022574"/>
    </source>
</evidence>
<feature type="repeat" description="WD" evidence="3">
    <location>
        <begin position="154"/>
        <end position="185"/>
    </location>
</feature>
<feature type="domain" description="EF-hand" evidence="5">
    <location>
        <begin position="57"/>
        <end position="92"/>
    </location>
</feature>
<proteinExistence type="predicted"/>
<keyword evidence="4" id="KW-0175">Coiled coil</keyword>
<sequence length="679" mass="77370">MHFANPLRRRIFDLDKDELMKLQGQIMKDGGVGGIDLPQFVELIGKQVYGKEKLEVDEVSQVQEFFLQVDTKCKGKIQWSDISGYLTTLGPLYEQMNNDDLPKYIPISQKYENVFDRQVNGIIHVPNLKHVITYHNDGRIKFWDSNNWSLYKTLEAHQSDITAVEYLNEQQMLVTASNDRTIKFWIRTRAVGVSERLAAAATSANVPKPKFGQEAQFADIKLLFDFEDQKYKGKRDDEGWYEQKSILFSGGQDNNIHIWDIEKLSNADVQFTQPPNDDDNKENGMNRNAHDDWIMSLKVIPEIGGIASASLDKTIKLWDIDQNSLINTLRGHTIGISSLTYSPLNRMIISGGAERDIYLWSVFMNKPIEKLRGHSFSILSLRMLNEGTDTGGICKLWDMRMMRCIQTLNAGLMEETEAGSEKIKPIDKQREDVTIMGGFVPESSFTAICVNQQNEQIITSGHKKFCVWNTEKSVNAGKACEKAATEIIFNSRFSSFIIASGSEISIWNSKDGQLERRINTNNLEYRINKSEAEKQLKQMEQDMEKLEKKVKKKKGKWEMERTKEQRGIKKLDITTMILADDGKRIILGMNMGWIKSIDYLTARCLQQGKVGENDVDSLFFLDRIRCIAVYSGDKNGITIWDLSTAQDQGKLIKIRSLKPPVGFITKGLSVAVHSNRIIA</sequence>
<dbReference type="InterPro" id="IPR002048">
    <property type="entry name" value="EF_hand_dom"/>
</dbReference>
<evidence type="ECO:0000256" key="4">
    <source>
        <dbReference type="SAM" id="Coils"/>
    </source>
</evidence>
<dbReference type="OrthoDB" id="400at2759"/>
<dbReference type="GO" id="GO:0005509">
    <property type="term" value="F:calcium ion binding"/>
    <property type="evidence" value="ECO:0007669"/>
    <property type="project" value="InterPro"/>
</dbReference>